<dbReference type="InterPro" id="IPR024678">
    <property type="entry name" value="Kinase_OSR1/WNK_CCT"/>
</dbReference>
<dbReference type="GO" id="GO:0035556">
    <property type="term" value="P:intracellular signal transduction"/>
    <property type="evidence" value="ECO:0007669"/>
    <property type="project" value="TreeGrafter"/>
</dbReference>
<evidence type="ECO:0000256" key="9">
    <source>
        <dbReference type="ARBA" id="ARBA00022840"/>
    </source>
</evidence>
<feature type="compositionally biased region" description="Acidic residues" evidence="13">
    <location>
        <begin position="249"/>
        <end position="262"/>
    </location>
</feature>
<name>A0AAW0PVS4_9GOBI</name>
<evidence type="ECO:0000313" key="16">
    <source>
        <dbReference type="Proteomes" id="UP001460270"/>
    </source>
</evidence>
<comment type="subcellular location">
    <subcellularLocation>
        <location evidence="1">Cytoplasm</location>
    </subcellularLocation>
</comment>
<evidence type="ECO:0000256" key="7">
    <source>
        <dbReference type="ARBA" id="ARBA00022741"/>
    </source>
</evidence>
<sequence>MADQGESPAAVPPLTTGWPITRESYELQEVIGSGATAVVQAALCTPRQERVAIKRINLEKCQTSMDELLKEIQAMSQCNHPNIVTYYTSFVVKDELWLVMKLLSGGSMLDIVKHISKEEGQNRSLDEPIIATILKEVLEALDYLHRNGQIHRDVKAGNILLGEEARFGITAIELATGSAPYHRYPPMKVLMLTLQNDPPTLETGVEDKELVKKYGKSFRKLISMCLQKDPPKGEKGPGFQGHLHKTEDGDWEWSDDELDERSEEGKAAVNQGRSRRVREEAKDVEPYEEVTNSQSALNMVLRLRNSKKELNDIRFEFTPGRDTAEGVSQELVSAGLVNGQDVLVVASNLQRIVDDPTTYKVLTFKLESGCDDTETPDEVKLIGFAQLSVS</sequence>
<evidence type="ECO:0000256" key="10">
    <source>
        <dbReference type="ARBA" id="ARBA00047899"/>
    </source>
</evidence>
<dbReference type="EMBL" id="JBBPFD010000002">
    <property type="protein sequence ID" value="KAK7939195.1"/>
    <property type="molecule type" value="Genomic_DNA"/>
</dbReference>
<protein>
    <recommendedName>
        <fullName evidence="3">non-specific serine/threonine protein kinase</fullName>
        <ecNumber evidence="3">2.7.11.1</ecNumber>
    </recommendedName>
</protein>
<dbReference type="EC" id="2.7.11.1" evidence="3"/>
<feature type="domain" description="Protein kinase" evidence="14">
    <location>
        <begin position="25"/>
        <end position="301"/>
    </location>
</feature>
<dbReference type="Gene3D" id="3.30.200.20">
    <property type="entry name" value="Phosphorylase Kinase, domain 1"/>
    <property type="match status" value="1"/>
</dbReference>
<evidence type="ECO:0000256" key="6">
    <source>
        <dbReference type="ARBA" id="ARBA00022679"/>
    </source>
</evidence>
<keyword evidence="16" id="KW-1185">Reference proteome</keyword>
<gene>
    <name evidence="15" type="ORF">WMY93_002521</name>
</gene>
<dbReference type="PROSITE" id="PS50011">
    <property type="entry name" value="PROTEIN_KINASE_DOM"/>
    <property type="match status" value="1"/>
</dbReference>
<evidence type="ECO:0000256" key="3">
    <source>
        <dbReference type="ARBA" id="ARBA00012513"/>
    </source>
</evidence>
<dbReference type="InterPro" id="IPR050629">
    <property type="entry name" value="STE20/SPS1-PAK"/>
</dbReference>
<comment type="caution">
    <text evidence="15">The sequence shown here is derived from an EMBL/GenBank/DDBJ whole genome shotgun (WGS) entry which is preliminary data.</text>
</comment>
<dbReference type="GO" id="GO:0004674">
    <property type="term" value="F:protein serine/threonine kinase activity"/>
    <property type="evidence" value="ECO:0007669"/>
    <property type="project" value="UniProtKB-KW"/>
</dbReference>
<evidence type="ECO:0000256" key="4">
    <source>
        <dbReference type="ARBA" id="ARBA00022490"/>
    </source>
</evidence>
<dbReference type="SMART" id="SM00220">
    <property type="entry name" value="S_TKc"/>
    <property type="match status" value="1"/>
</dbReference>
<evidence type="ECO:0000256" key="5">
    <source>
        <dbReference type="ARBA" id="ARBA00022527"/>
    </source>
</evidence>
<feature type="region of interest" description="Disordered" evidence="13">
    <location>
        <begin position="229"/>
        <end position="280"/>
    </location>
</feature>
<dbReference type="PROSITE" id="PS00107">
    <property type="entry name" value="PROTEIN_KINASE_ATP"/>
    <property type="match status" value="1"/>
</dbReference>
<reference evidence="16" key="1">
    <citation type="submission" date="2024-04" db="EMBL/GenBank/DDBJ databases">
        <title>Salinicola lusitanus LLJ914,a marine bacterium isolated from the Okinawa Trough.</title>
        <authorList>
            <person name="Li J."/>
        </authorList>
    </citation>
    <scope>NUCLEOTIDE SEQUENCE [LARGE SCALE GENOMIC DNA]</scope>
</reference>
<keyword evidence="8" id="KW-0418">Kinase</keyword>
<dbReference type="SUPFAM" id="SSF56112">
    <property type="entry name" value="Protein kinase-like (PK-like)"/>
    <property type="match status" value="1"/>
</dbReference>
<comment type="catalytic activity">
    <reaction evidence="10">
        <text>L-threonyl-[protein] + ATP = O-phospho-L-threonyl-[protein] + ADP + H(+)</text>
        <dbReference type="Rhea" id="RHEA:46608"/>
        <dbReference type="Rhea" id="RHEA-COMP:11060"/>
        <dbReference type="Rhea" id="RHEA-COMP:11605"/>
        <dbReference type="ChEBI" id="CHEBI:15378"/>
        <dbReference type="ChEBI" id="CHEBI:30013"/>
        <dbReference type="ChEBI" id="CHEBI:30616"/>
        <dbReference type="ChEBI" id="CHEBI:61977"/>
        <dbReference type="ChEBI" id="CHEBI:456216"/>
        <dbReference type="EC" id="2.7.11.1"/>
    </reaction>
</comment>
<feature type="binding site" evidence="12">
    <location>
        <position position="54"/>
    </location>
    <ligand>
        <name>ATP</name>
        <dbReference type="ChEBI" id="CHEBI:30616"/>
    </ligand>
</feature>
<dbReference type="GO" id="GO:0010820">
    <property type="term" value="P:positive regulation of T cell chemotaxis"/>
    <property type="evidence" value="ECO:0007669"/>
    <property type="project" value="TreeGrafter"/>
</dbReference>
<dbReference type="FunFam" id="3.30.200.20:FF:000114">
    <property type="entry name" value="serine/threonine-protein kinase OSR1 isoform X1"/>
    <property type="match status" value="1"/>
</dbReference>
<dbReference type="Pfam" id="PF12202">
    <property type="entry name" value="OSR1_C"/>
    <property type="match status" value="1"/>
</dbReference>
<accession>A0AAW0PVS4</accession>
<keyword evidence="4" id="KW-0963">Cytoplasm</keyword>
<comment type="similarity">
    <text evidence="2">Belongs to the protein kinase superfamily. STE Ser/Thr protein kinase family. STE20 subfamily.</text>
</comment>
<dbReference type="Gene3D" id="1.10.510.10">
    <property type="entry name" value="Transferase(Phosphotransferase) domain 1"/>
    <property type="match status" value="2"/>
</dbReference>
<evidence type="ECO:0000256" key="8">
    <source>
        <dbReference type="ARBA" id="ARBA00022777"/>
    </source>
</evidence>
<dbReference type="InterPro" id="IPR011009">
    <property type="entry name" value="Kinase-like_dom_sf"/>
</dbReference>
<dbReference type="PANTHER" id="PTHR48012">
    <property type="entry name" value="STERILE20-LIKE KINASE, ISOFORM B-RELATED"/>
    <property type="match status" value="1"/>
</dbReference>
<keyword evidence="6" id="KW-0808">Transferase</keyword>
<keyword evidence="5" id="KW-0723">Serine/threonine-protein kinase</keyword>
<evidence type="ECO:0000256" key="2">
    <source>
        <dbReference type="ARBA" id="ARBA00008874"/>
    </source>
</evidence>
<proteinExistence type="inferred from homology"/>
<dbReference type="Gene3D" id="3.10.20.90">
    <property type="entry name" value="Phosphatidylinositol 3-kinase Catalytic Subunit, Chain A, domain 1"/>
    <property type="match status" value="1"/>
</dbReference>
<dbReference type="AlphaFoldDB" id="A0AAW0PVS4"/>
<evidence type="ECO:0000256" key="12">
    <source>
        <dbReference type="PROSITE-ProRule" id="PRU10141"/>
    </source>
</evidence>
<dbReference type="FunFam" id="3.10.20.90:FF:000043">
    <property type="entry name" value="serine/threonine-protein kinase OSR1 isoform X1"/>
    <property type="match status" value="1"/>
</dbReference>
<dbReference type="GO" id="GO:0005829">
    <property type="term" value="C:cytosol"/>
    <property type="evidence" value="ECO:0007669"/>
    <property type="project" value="TreeGrafter"/>
</dbReference>
<comment type="catalytic activity">
    <reaction evidence="11">
        <text>L-seryl-[protein] + ATP = O-phospho-L-seryl-[protein] + ADP + H(+)</text>
        <dbReference type="Rhea" id="RHEA:17989"/>
        <dbReference type="Rhea" id="RHEA-COMP:9863"/>
        <dbReference type="Rhea" id="RHEA-COMP:11604"/>
        <dbReference type="ChEBI" id="CHEBI:15378"/>
        <dbReference type="ChEBI" id="CHEBI:29999"/>
        <dbReference type="ChEBI" id="CHEBI:30616"/>
        <dbReference type="ChEBI" id="CHEBI:83421"/>
        <dbReference type="ChEBI" id="CHEBI:456216"/>
        <dbReference type="EC" id="2.7.11.1"/>
    </reaction>
</comment>
<dbReference type="GO" id="GO:0005524">
    <property type="term" value="F:ATP binding"/>
    <property type="evidence" value="ECO:0007669"/>
    <property type="project" value="UniProtKB-UniRule"/>
</dbReference>
<dbReference type="Proteomes" id="UP001460270">
    <property type="component" value="Unassembled WGS sequence"/>
</dbReference>
<dbReference type="InterPro" id="IPR000719">
    <property type="entry name" value="Prot_kinase_dom"/>
</dbReference>
<dbReference type="PANTHER" id="PTHR48012:SF14">
    <property type="entry name" value="STE20_SPS1-RELATED PROLINE-ALANINE-RICH PROTEIN KINASE"/>
    <property type="match status" value="1"/>
</dbReference>
<evidence type="ECO:0000256" key="11">
    <source>
        <dbReference type="ARBA" id="ARBA00048679"/>
    </source>
</evidence>
<evidence type="ECO:0000256" key="13">
    <source>
        <dbReference type="SAM" id="MobiDB-lite"/>
    </source>
</evidence>
<organism evidence="15 16">
    <name type="scientific">Mugilogobius chulae</name>
    <name type="common">yellowstripe goby</name>
    <dbReference type="NCBI Taxonomy" id="88201"/>
    <lineage>
        <taxon>Eukaryota</taxon>
        <taxon>Metazoa</taxon>
        <taxon>Chordata</taxon>
        <taxon>Craniata</taxon>
        <taxon>Vertebrata</taxon>
        <taxon>Euteleostomi</taxon>
        <taxon>Actinopterygii</taxon>
        <taxon>Neopterygii</taxon>
        <taxon>Teleostei</taxon>
        <taxon>Neoteleostei</taxon>
        <taxon>Acanthomorphata</taxon>
        <taxon>Gobiaria</taxon>
        <taxon>Gobiiformes</taxon>
        <taxon>Gobioidei</taxon>
        <taxon>Gobiidae</taxon>
        <taxon>Gobionellinae</taxon>
        <taxon>Mugilogobius</taxon>
    </lineage>
</organism>
<keyword evidence="7 12" id="KW-0547">Nucleotide-binding</keyword>
<evidence type="ECO:0000256" key="1">
    <source>
        <dbReference type="ARBA" id="ARBA00004496"/>
    </source>
</evidence>
<keyword evidence="9 12" id="KW-0067">ATP-binding</keyword>
<dbReference type="Pfam" id="PF00069">
    <property type="entry name" value="Pkinase"/>
    <property type="match status" value="1"/>
</dbReference>
<evidence type="ECO:0000313" key="15">
    <source>
        <dbReference type="EMBL" id="KAK7939195.1"/>
    </source>
</evidence>
<dbReference type="InterPro" id="IPR017441">
    <property type="entry name" value="Protein_kinase_ATP_BS"/>
</dbReference>
<evidence type="ECO:0000259" key="14">
    <source>
        <dbReference type="PROSITE" id="PS50011"/>
    </source>
</evidence>